<evidence type="ECO:0000313" key="1">
    <source>
        <dbReference type="EMBL" id="GAY78588.1"/>
    </source>
</evidence>
<organism evidence="1 2">
    <name type="scientific">Sporolactobacillus inulinus</name>
    <dbReference type="NCBI Taxonomy" id="2078"/>
    <lineage>
        <taxon>Bacteria</taxon>
        <taxon>Bacillati</taxon>
        <taxon>Bacillota</taxon>
        <taxon>Bacilli</taxon>
        <taxon>Bacillales</taxon>
        <taxon>Sporolactobacillaceae</taxon>
        <taxon>Sporolactobacillus</taxon>
    </lineage>
</organism>
<protein>
    <submittedName>
        <fullName evidence="1">Uncharacterized protein</fullName>
    </submittedName>
</protein>
<dbReference type="AlphaFoldDB" id="A0A4Y1ZJJ3"/>
<reference evidence="1 2" key="1">
    <citation type="submission" date="2017-11" db="EMBL/GenBank/DDBJ databases">
        <title>Draft Genome Sequence of Sporolactobacillus inulinus NBRC 111894 Isolated from Koso, a Japanese Sugar-Vegetable Fermented Beverage.</title>
        <authorList>
            <person name="Chiou T.Y."/>
            <person name="Oshima K."/>
            <person name="Suda W."/>
            <person name="Hattori M."/>
            <person name="Takahashi T."/>
        </authorList>
    </citation>
    <scope>NUCLEOTIDE SEQUENCE [LARGE SCALE GENOMIC DNA]</scope>
    <source>
        <strain evidence="1 2">NBRC111894</strain>
    </source>
</reference>
<name>A0A4Y1ZJJ3_9BACL</name>
<sequence length="68" mass="7733">MIIIDLSQIIYHLALSDAHSFTTSAGCGDFCVVHERHSSCSHQQRAIPQAPEHLRFDSWPRHYVMANV</sequence>
<comment type="caution">
    <text evidence="1">The sequence shown here is derived from an EMBL/GenBank/DDBJ whole genome shotgun (WGS) entry which is preliminary data.</text>
</comment>
<dbReference type="EMBL" id="BEXB01000054">
    <property type="protein sequence ID" value="GAY78588.1"/>
    <property type="molecule type" value="Genomic_DNA"/>
</dbReference>
<accession>A0A4Y1ZJJ3</accession>
<proteinExistence type="predicted"/>
<gene>
    <name evidence="1" type="ORF">NBRC111894_4142</name>
</gene>
<evidence type="ECO:0000313" key="2">
    <source>
        <dbReference type="Proteomes" id="UP000319716"/>
    </source>
</evidence>
<dbReference type="Proteomes" id="UP000319716">
    <property type="component" value="Unassembled WGS sequence"/>
</dbReference>